<evidence type="ECO:0000259" key="1">
    <source>
        <dbReference type="Pfam" id="PF17648"/>
    </source>
</evidence>
<dbReference type="PANTHER" id="PTHR38695">
    <property type="entry name" value="AMINO ACID PERMEASE_ SLC12A DOMAIN-CONTAINING PROTEIN"/>
    <property type="match status" value="1"/>
</dbReference>
<proteinExistence type="predicted"/>
<feature type="domain" description="Luciferase" evidence="1">
    <location>
        <begin position="302"/>
        <end position="375"/>
    </location>
</feature>
<reference evidence="2" key="1">
    <citation type="journal article" date="2012" name="PLoS Genet.">
        <title>Comparative analysis of the genomes of two field isolates of the rice blast fungus Magnaporthe oryzae.</title>
        <authorList>
            <person name="Xue M."/>
            <person name="Yang J."/>
            <person name="Li Z."/>
            <person name="Hu S."/>
            <person name="Yao N."/>
            <person name="Dean R.A."/>
            <person name="Zhao W."/>
            <person name="Shen M."/>
            <person name="Zhang H."/>
            <person name="Li C."/>
            <person name="Liu L."/>
            <person name="Cao L."/>
            <person name="Xu X."/>
            <person name="Xing Y."/>
            <person name="Hsiang T."/>
            <person name="Zhang Z."/>
            <person name="Xu J.R."/>
            <person name="Peng Y.L."/>
        </authorList>
    </citation>
    <scope>NUCLEOTIDE SEQUENCE [LARGE SCALE GENOMIC DNA]</scope>
    <source>
        <strain evidence="2">P131</strain>
    </source>
</reference>
<accession>L7JMQ6</accession>
<dbReference type="PANTHER" id="PTHR38695:SF1">
    <property type="entry name" value="AMINO ACID PERMEASE_ SLC12A DOMAIN-CONTAINING PROTEIN"/>
    <property type="match status" value="1"/>
</dbReference>
<evidence type="ECO:0000313" key="2">
    <source>
        <dbReference type="EMBL" id="ELQ69124.1"/>
    </source>
</evidence>
<dbReference type="InterPro" id="IPR048273">
    <property type="entry name" value="Luciferase"/>
</dbReference>
<feature type="non-terminal residue" evidence="2">
    <location>
        <position position="1"/>
    </location>
</feature>
<dbReference type="EMBL" id="JH795480">
    <property type="protein sequence ID" value="ELQ69124.1"/>
    <property type="molecule type" value="Genomic_DNA"/>
</dbReference>
<dbReference type="InterPro" id="IPR040841">
    <property type="entry name" value="Luciferase_dom"/>
</dbReference>
<gene>
    <name evidence="2" type="ORF">OOW_P131scaffold00190g1</name>
</gene>
<dbReference type="Pfam" id="PF17648">
    <property type="entry name" value="Luciferase"/>
    <property type="match status" value="1"/>
</dbReference>
<organism>
    <name type="scientific">Pyricularia oryzae (strain P131)</name>
    <name type="common">Rice blast fungus</name>
    <name type="synonym">Magnaporthe oryzae</name>
    <dbReference type="NCBI Taxonomy" id="1143193"/>
    <lineage>
        <taxon>Eukaryota</taxon>
        <taxon>Fungi</taxon>
        <taxon>Dikarya</taxon>
        <taxon>Ascomycota</taxon>
        <taxon>Pezizomycotina</taxon>
        <taxon>Sordariomycetes</taxon>
        <taxon>Sordariomycetidae</taxon>
        <taxon>Magnaporthales</taxon>
        <taxon>Pyriculariaceae</taxon>
        <taxon>Pyricularia</taxon>
    </lineage>
</organism>
<sequence length="396" mass="43941">GAKDHLARVAVLHRLPVEVGTDGQICRIAQRLLGDDGRPDGSRGVEALGKAPLPAAQRLVELPGPVGKVVSDLWVIEEGSSRARGLNSWEMGWRTPVGLASLPKGWPADRVSASRRCWSARPYMPSAEERVMSLVASIQSPGNRGLVTGTVGAGLLAALLGWCYRDYQSFLALGPGGLPYNLKGWAIVTLFIRPFAMSKSRVTSVADYPENGAPEVVKQLPVRRGERAILGGIAPHRQMSQHAPERMRVYMQNLFDNAVKQHPELLEMKKSLYERHHDALFVSADLLQSQESSVPETARVARGEVGHMHTDLSIHLYLSPADARQVIQKNWGERHRLSVPKTSWFRNKFGVADTYLMIYGPRDEKEMEVFKVILARSISFMTGKDVSEDIEWRKAL</sequence>
<protein>
    <recommendedName>
        <fullName evidence="1">Luciferase domain-containing protein</fullName>
    </recommendedName>
</protein>
<dbReference type="AlphaFoldDB" id="L7JMQ6"/>
<name>L7JMQ6_PYRO1</name>